<comment type="similarity">
    <text evidence="1 5">Belongs to the peptidase S41A family.</text>
</comment>
<dbReference type="Gene3D" id="3.30.750.44">
    <property type="match status" value="1"/>
</dbReference>
<keyword evidence="6" id="KW-0732">Signal</keyword>
<dbReference type="Gene3D" id="3.90.226.10">
    <property type="entry name" value="2-enoyl-CoA Hydratase, Chain A, domain 1"/>
    <property type="match status" value="1"/>
</dbReference>
<dbReference type="SMART" id="SM00228">
    <property type="entry name" value="PDZ"/>
    <property type="match status" value="1"/>
</dbReference>
<dbReference type="EMBL" id="LSRS01000003">
    <property type="protein sequence ID" value="KAF1085691.1"/>
    <property type="molecule type" value="Genomic_DNA"/>
</dbReference>
<reference evidence="8" key="1">
    <citation type="submission" date="2016-02" db="EMBL/GenBank/DDBJ databases">
        <title>Draft Genome Sequence of Sporotomaculum syntrophicum Strain FB, a Syntrophic Benzoate Degrader.</title>
        <authorList>
            <person name="Nobu M.K."/>
            <person name="Narihiro T."/>
            <person name="Qiu Y.-L."/>
            <person name="Ohashi A."/>
            <person name="Liu W.-T."/>
            <person name="Yuji S."/>
        </authorList>
    </citation>
    <scope>NUCLEOTIDE SEQUENCE</scope>
    <source>
        <strain evidence="8">FB</strain>
    </source>
</reference>
<dbReference type="InterPro" id="IPR055210">
    <property type="entry name" value="CtpA/B_N"/>
</dbReference>
<dbReference type="FunFam" id="2.30.42.10:FF:000063">
    <property type="entry name" value="Peptidase, S41 family"/>
    <property type="match status" value="1"/>
</dbReference>
<protein>
    <submittedName>
        <fullName evidence="8">CtpA-like serine protease</fullName>
        <ecNumber evidence="8">3.4.21.-</ecNumber>
    </submittedName>
</protein>
<dbReference type="GO" id="GO:0007165">
    <property type="term" value="P:signal transduction"/>
    <property type="evidence" value="ECO:0007669"/>
    <property type="project" value="TreeGrafter"/>
</dbReference>
<organism evidence="8 9">
    <name type="scientific">Sporotomaculum syntrophicum</name>
    <dbReference type="NCBI Taxonomy" id="182264"/>
    <lineage>
        <taxon>Bacteria</taxon>
        <taxon>Bacillati</taxon>
        <taxon>Bacillota</taxon>
        <taxon>Clostridia</taxon>
        <taxon>Eubacteriales</taxon>
        <taxon>Desulfallaceae</taxon>
        <taxon>Sporotomaculum</taxon>
    </lineage>
</organism>
<evidence type="ECO:0000256" key="1">
    <source>
        <dbReference type="ARBA" id="ARBA00009179"/>
    </source>
</evidence>
<evidence type="ECO:0000259" key="7">
    <source>
        <dbReference type="PROSITE" id="PS50106"/>
    </source>
</evidence>
<dbReference type="InterPro" id="IPR004447">
    <property type="entry name" value="Peptidase_S41A"/>
</dbReference>
<dbReference type="PANTHER" id="PTHR32060:SF30">
    <property type="entry name" value="CARBOXY-TERMINAL PROCESSING PROTEASE CTPA"/>
    <property type="match status" value="1"/>
</dbReference>
<evidence type="ECO:0000256" key="5">
    <source>
        <dbReference type="RuleBase" id="RU004404"/>
    </source>
</evidence>
<sequence>MTRRFFFIIACVFLFTFSLFSPAQAVDDLESGAALVVELMDLLHEYHLNNPDATVLTEGAIQGLLDSLEDPYADYFSDEEFKGFTDALNGDLVGVGIEVVPGEQYPQVLSVIPGTPAEKSGIKAGDVIRAVDGQSISGWSLDDAVSKIRGTAGSKVILTIMRGNDIFSISLLRADIHVPSVRHEMLPGNTGYIHLAAFSSTSSQEFNDALHKLRAAGMESLILDLRNNGGGYLDGAVGILGNFVAEDTLAVSILDGQGHREEIRTLEPATADAPPMVVLVNKYSASASELLAGALRDYKIATLVGDVTYGKGVVQTILPLSSGGALKLTVSKYLTPAGNDIDQVGLIPDHYVLTTELQREVAWQILHPEEVPDIVLEPGTGRAVLNGRALGNILKIEKQDNSYALPLRPVLEAMLYQVFWQDGLIIVFSGQQEVWRNRPIVGKRSDRSDVFVQDGISYLSENLLKQLNIDIVKEENKITLTRKI</sequence>
<dbReference type="InterPro" id="IPR001478">
    <property type="entry name" value="PDZ"/>
</dbReference>
<dbReference type="GO" id="GO:0006508">
    <property type="term" value="P:proteolysis"/>
    <property type="evidence" value="ECO:0007669"/>
    <property type="project" value="UniProtKB-KW"/>
</dbReference>
<accession>A0A9D3AYQ2</accession>
<dbReference type="Pfam" id="PF17820">
    <property type="entry name" value="PDZ_6"/>
    <property type="match status" value="1"/>
</dbReference>
<evidence type="ECO:0000256" key="6">
    <source>
        <dbReference type="SAM" id="SignalP"/>
    </source>
</evidence>
<keyword evidence="4 5" id="KW-0720">Serine protease</keyword>
<dbReference type="InterPro" id="IPR036034">
    <property type="entry name" value="PDZ_sf"/>
</dbReference>
<dbReference type="Pfam" id="PF03572">
    <property type="entry name" value="Peptidase_S41"/>
    <property type="match status" value="1"/>
</dbReference>
<keyword evidence="2 5" id="KW-0645">Protease</keyword>
<dbReference type="EC" id="3.4.21.-" evidence="8"/>
<comment type="caution">
    <text evidence="8">The sequence shown here is derived from an EMBL/GenBank/DDBJ whole genome shotgun (WGS) entry which is preliminary data.</text>
</comment>
<feature type="chain" id="PRO_5039348395" evidence="6">
    <location>
        <begin position="26"/>
        <end position="484"/>
    </location>
</feature>
<evidence type="ECO:0000313" key="9">
    <source>
        <dbReference type="Proteomes" id="UP000798488"/>
    </source>
</evidence>
<keyword evidence="3 5" id="KW-0378">Hydrolase</keyword>
<dbReference type="GO" id="GO:0008236">
    <property type="term" value="F:serine-type peptidase activity"/>
    <property type="evidence" value="ECO:0007669"/>
    <property type="project" value="UniProtKB-KW"/>
</dbReference>
<dbReference type="GO" id="GO:0004175">
    <property type="term" value="F:endopeptidase activity"/>
    <property type="evidence" value="ECO:0007669"/>
    <property type="project" value="TreeGrafter"/>
</dbReference>
<name>A0A9D3AYQ2_9FIRM</name>
<evidence type="ECO:0000256" key="4">
    <source>
        <dbReference type="ARBA" id="ARBA00022825"/>
    </source>
</evidence>
<dbReference type="Gene3D" id="2.30.42.10">
    <property type="match status" value="1"/>
</dbReference>
<dbReference type="NCBIfam" id="TIGR00225">
    <property type="entry name" value="prc"/>
    <property type="match status" value="1"/>
</dbReference>
<feature type="domain" description="PDZ" evidence="7">
    <location>
        <begin position="89"/>
        <end position="163"/>
    </location>
</feature>
<dbReference type="InterPro" id="IPR041489">
    <property type="entry name" value="PDZ_6"/>
</dbReference>
<dbReference type="OrthoDB" id="9812068at2"/>
<dbReference type="SUPFAM" id="SSF52096">
    <property type="entry name" value="ClpP/crotonase"/>
    <property type="match status" value="1"/>
</dbReference>
<dbReference type="PROSITE" id="PS50106">
    <property type="entry name" value="PDZ"/>
    <property type="match status" value="1"/>
</dbReference>
<dbReference type="PANTHER" id="PTHR32060">
    <property type="entry name" value="TAIL-SPECIFIC PROTEASE"/>
    <property type="match status" value="1"/>
</dbReference>
<dbReference type="SMART" id="SM00245">
    <property type="entry name" value="TSPc"/>
    <property type="match status" value="1"/>
</dbReference>
<dbReference type="GO" id="GO:0030288">
    <property type="term" value="C:outer membrane-bounded periplasmic space"/>
    <property type="evidence" value="ECO:0007669"/>
    <property type="project" value="TreeGrafter"/>
</dbReference>
<dbReference type="SUPFAM" id="SSF50156">
    <property type="entry name" value="PDZ domain-like"/>
    <property type="match status" value="1"/>
</dbReference>
<evidence type="ECO:0000313" key="8">
    <source>
        <dbReference type="EMBL" id="KAF1085691.1"/>
    </source>
</evidence>
<dbReference type="Proteomes" id="UP000798488">
    <property type="component" value="Unassembled WGS sequence"/>
</dbReference>
<gene>
    <name evidence="8" type="ORF">SPSYN_01836</name>
</gene>
<dbReference type="RefSeq" id="WP_161822128.1">
    <property type="nucleotide sequence ID" value="NZ_LSRS01000003.1"/>
</dbReference>
<dbReference type="CDD" id="cd06782">
    <property type="entry name" value="cpPDZ_CPP-like"/>
    <property type="match status" value="1"/>
</dbReference>
<dbReference type="InterPro" id="IPR005151">
    <property type="entry name" value="Tail-specific_protease"/>
</dbReference>
<dbReference type="InterPro" id="IPR029045">
    <property type="entry name" value="ClpP/crotonase-like_dom_sf"/>
</dbReference>
<dbReference type="AlphaFoldDB" id="A0A9D3AYQ2"/>
<evidence type="ECO:0000256" key="2">
    <source>
        <dbReference type="ARBA" id="ARBA00022670"/>
    </source>
</evidence>
<proteinExistence type="inferred from homology"/>
<evidence type="ECO:0000256" key="3">
    <source>
        <dbReference type="ARBA" id="ARBA00022801"/>
    </source>
</evidence>
<dbReference type="CDD" id="cd07560">
    <property type="entry name" value="Peptidase_S41_CPP"/>
    <property type="match status" value="1"/>
</dbReference>
<dbReference type="Pfam" id="PF22694">
    <property type="entry name" value="CtpB_N-like"/>
    <property type="match status" value="1"/>
</dbReference>
<keyword evidence="9" id="KW-1185">Reference proteome</keyword>
<feature type="signal peptide" evidence="6">
    <location>
        <begin position="1"/>
        <end position="25"/>
    </location>
</feature>